<accession>A0AAW8ZSN1</accession>
<keyword evidence="1" id="KW-1133">Transmembrane helix</keyword>
<feature type="transmembrane region" description="Helical" evidence="1">
    <location>
        <begin position="92"/>
        <end position="111"/>
    </location>
</feature>
<reference evidence="2 3" key="1">
    <citation type="submission" date="2023-10" db="EMBL/GenBank/DDBJ databases">
        <title>A new tool for lettuce pathogen research.</title>
        <authorList>
            <person name="Horton K.N."/>
            <person name="Cseke L.J."/>
            <person name="Badiwe M."/>
            <person name="Tesfaye D."/>
            <person name="Klein A."/>
            <person name="Su J."/>
            <person name="Potnis N."/>
            <person name="Gassmann W."/>
        </authorList>
    </citation>
    <scope>NUCLEOTIDE SEQUENCE [LARGE SCALE GENOMIC DNA]</scope>
    <source>
        <strain evidence="2 3">JSKH1901</strain>
    </source>
</reference>
<organism evidence="2 3">
    <name type="scientific">Xanthomonas hortorum pv. vitians</name>
    <dbReference type="NCBI Taxonomy" id="83224"/>
    <lineage>
        <taxon>Bacteria</taxon>
        <taxon>Pseudomonadati</taxon>
        <taxon>Pseudomonadota</taxon>
        <taxon>Gammaproteobacteria</taxon>
        <taxon>Lysobacterales</taxon>
        <taxon>Lysobacteraceae</taxon>
        <taxon>Xanthomonas</taxon>
    </lineage>
</organism>
<dbReference type="Proteomes" id="UP001187425">
    <property type="component" value="Unassembled WGS sequence"/>
</dbReference>
<evidence type="ECO:0000313" key="2">
    <source>
        <dbReference type="EMBL" id="MDV7248931.1"/>
    </source>
</evidence>
<feature type="transmembrane region" description="Helical" evidence="1">
    <location>
        <begin position="117"/>
        <end position="137"/>
    </location>
</feature>
<proteinExistence type="predicted"/>
<dbReference type="EMBL" id="JAWMQI010000035">
    <property type="protein sequence ID" value="MDV7248931.1"/>
    <property type="molecule type" value="Genomic_DNA"/>
</dbReference>
<dbReference type="RefSeq" id="WP_317685603.1">
    <property type="nucleotide sequence ID" value="NZ_JAWMQI010000035.1"/>
</dbReference>
<gene>
    <name evidence="2" type="ORF">R4K57_11020</name>
</gene>
<feature type="transmembrane region" description="Helical" evidence="1">
    <location>
        <begin position="44"/>
        <end position="64"/>
    </location>
</feature>
<evidence type="ECO:0000313" key="3">
    <source>
        <dbReference type="Proteomes" id="UP001187425"/>
    </source>
</evidence>
<keyword evidence="1" id="KW-0812">Transmembrane</keyword>
<feature type="transmembrane region" description="Helical" evidence="1">
    <location>
        <begin position="12"/>
        <end position="32"/>
    </location>
</feature>
<evidence type="ECO:0000256" key="1">
    <source>
        <dbReference type="SAM" id="Phobius"/>
    </source>
</evidence>
<evidence type="ECO:0008006" key="4">
    <source>
        <dbReference type="Google" id="ProtNLM"/>
    </source>
</evidence>
<sequence>MIERSKQDSMRSLSRAATAVAGSGIGGLVFALLFARPAVLENGFFLPVSLPFAVLMTVVGLVVYRLAHKSAAIKTPATDEENAKANSMQDKLITGLHGVWFIGASMLLIGIAGLIGVLAIIAFIVLEFFVATVLWLARRYF</sequence>
<name>A0AAW8ZSN1_9XANT</name>
<keyword evidence="1" id="KW-0472">Membrane</keyword>
<dbReference type="AlphaFoldDB" id="A0AAW8ZSN1"/>
<comment type="caution">
    <text evidence="2">The sequence shown here is derived from an EMBL/GenBank/DDBJ whole genome shotgun (WGS) entry which is preliminary data.</text>
</comment>
<protein>
    <recommendedName>
        <fullName evidence="4">MFS transporter</fullName>
    </recommendedName>
</protein>